<reference evidence="8" key="1">
    <citation type="submission" date="2021-01" db="UniProtKB">
        <authorList>
            <consortium name="EnsemblPlants"/>
        </authorList>
    </citation>
    <scope>IDENTIFICATION</scope>
</reference>
<dbReference type="FunFam" id="1.10.10.10:FF:000322">
    <property type="entry name" value="Probable disease resistance protein At1g63360"/>
    <property type="match status" value="1"/>
</dbReference>
<evidence type="ECO:0000256" key="2">
    <source>
        <dbReference type="ARBA" id="ARBA00022741"/>
    </source>
</evidence>
<dbReference type="PANTHER" id="PTHR23155">
    <property type="entry name" value="DISEASE RESISTANCE PROTEIN RP"/>
    <property type="match status" value="1"/>
</dbReference>
<dbReference type="EnsemblPlants" id="Kaladp1112s0001.1.v1.1">
    <property type="protein sequence ID" value="Kaladp1112s0001.1.v1.1.CDS.1"/>
    <property type="gene ID" value="Kaladp1112s0001.v1.1"/>
</dbReference>
<name>A0A7N0VK29_KALFE</name>
<organism evidence="8 9">
    <name type="scientific">Kalanchoe fedtschenkoi</name>
    <name type="common">Lavender scallops</name>
    <name type="synonym">South American air plant</name>
    <dbReference type="NCBI Taxonomy" id="63787"/>
    <lineage>
        <taxon>Eukaryota</taxon>
        <taxon>Viridiplantae</taxon>
        <taxon>Streptophyta</taxon>
        <taxon>Embryophyta</taxon>
        <taxon>Tracheophyta</taxon>
        <taxon>Spermatophyta</taxon>
        <taxon>Magnoliopsida</taxon>
        <taxon>eudicotyledons</taxon>
        <taxon>Gunneridae</taxon>
        <taxon>Pentapetalae</taxon>
        <taxon>Saxifragales</taxon>
        <taxon>Crassulaceae</taxon>
        <taxon>Kalanchoe</taxon>
    </lineage>
</organism>
<feature type="domain" description="Disease resistance protein winged helix" evidence="6">
    <location>
        <begin position="435"/>
        <end position="506"/>
    </location>
</feature>
<evidence type="ECO:0000256" key="1">
    <source>
        <dbReference type="ARBA" id="ARBA00022737"/>
    </source>
</evidence>
<accession>A0A7N0VK29</accession>
<dbReference type="Gene3D" id="1.10.8.430">
    <property type="entry name" value="Helical domain of apoptotic protease-activating factors"/>
    <property type="match status" value="1"/>
</dbReference>
<dbReference type="Pfam" id="PF23559">
    <property type="entry name" value="WHD_DRP"/>
    <property type="match status" value="1"/>
</dbReference>
<keyword evidence="3" id="KW-0611">Plant defense</keyword>
<dbReference type="Pfam" id="PF18052">
    <property type="entry name" value="Rx_N"/>
    <property type="match status" value="1"/>
</dbReference>
<dbReference type="FunFam" id="1.10.8.430:FF:000003">
    <property type="entry name" value="Probable disease resistance protein At5g66910"/>
    <property type="match status" value="1"/>
</dbReference>
<dbReference type="GO" id="GO:0098542">
    <property type="term" value="P:defense response to other organism"/>
    <property type="evidence" value="ECO:0007669"/>
    <property type="project" value="TreeGrafter"/>
</dbReference>
<evidence type="ECO:0000259" key="7">
    <source>
        <dbReference type="Pfam" id="PF23598"/>
    </source>
</evidence>
<dbReference type="AlphaFoldDB" id="A0A7N0VK29"/>
<dbReference type="Gene3D" id="1.20.5.4130">
    <property type="match status" value="1"/>
</dbReference>
<dbReference type="InterPro" id="IPR044974">
    <property type="entry name" value="Disease_R_plants"/>
</dbReference>
<dbReference type="InterPro" id="IPR042197">
    <property type="entry name" value="Apaf_helical"/>
</dbReference>
<sequence length="886" mass="100753">MAAEIGAAIAIASAVLKLSQLVYEKGSVLLSVRDDIENVISELKWMQSFLQDAEKKMGDSSLIRQWVSDVRDLAYDSEDIIDTFLLQIQVSETHTAGCLGAMCRCFITHHTKLRRVCKLRGEINKLTARINGISSRRERYGLTSVDVSSSSGSNGQGTDSRRSTPYAYNEYMIGLAETTSFLTDKLLKNGGSGRLFVISILGMGGLGKTTLARKLYNNSISSEYFESHAWVCVSQQYNTQDILLQLVKSMTNPAKDVLDGLTSKDSMEAYLRNFLRERRFLVVIDDVWEREAWESFERAFPDDNYESRLIITTRNEQVATLNNAYVHRLRYLDKNESWELFCRKAFPFHSNSEKCPSNLEQLGKEMVGKCSGLPLAIVTLGGLLSTKSTIGEWEAVKDNLWRALEKDSAAINNVLTLSFKDLPNHLKQCFLYVGMFPEDFHIPVEKLMLLWVAEDFIKQDQGDRRLTDIAKSYFDELVGRSLFHREGDWDWMESTFRVHDLVRDLAIRTAREIHFSLYHDDKYRTLNSQEVPSHRRLAVFYPLSTQCDYTNRSLRTLCVGTIGEDDPYMAVPRVPHCNIPFGGVLLSVHKHFRLLRVLDIELGLNNVFEQRETIIPNEIGSLVHLRYLGFWLKKISSVKLLPHTMGDLTALQTLVIESDSNQSQAVLPCSMAKLKNLRHLIGVFDFTGNWIENLTSLETLHVGDPQIWCQLSTTRLTNLRTLTLVGTKLEGNSERFYDNFQNLTGLQVLILVCPDDIFVSEIFKRCPTITHFVVFGGGYIYDDGKLNEFAVNLQVLEIIDITNLLPSIERLPRLQALRMLFYSGTEDLTCSERGFPQLRTLHLGLGTTRFIVKEGGMPLLTHLKVRNPKNFIAPNRLQQLITSNAS</sequence>
<dbReference type="Gene3D" id="3.80.10.10">
    <property type="entry name" value="Ribonuclease Inhibitor"/>
    <property type="match status" value="1"/>
</dbReference>
<protein>
    <submittedName>
        <fullName evidence="8">Uncharacterized protein</fullName>
    </submittedName>
</protein>
<dbReference type="PRINTS" id="PR00364">
    <property type="entry name" value="DISEASERSIST"/>
</dbReference>
<dbReference type="Pfam" id="PF00931">
    <property type="entry name" value="NB-ARC"/>
    <property type="match status" value="1"/>
</dbReference>
<evidence type="ECO:0000259" key="6">
    <source>
        <dbReference type="Pfam" id="PF23559"/>
    </source>
</evidence>
<dbReference type="Gene3D" id="1.10.10.10">
    <property type="entry name" value="Winged helix-like DNA-binding domain superfamily/Winged helix DNA-binding domain"/>
    <property type="match status" value="1"/>
</dbReference>
<proteinExistence type="predicted"/>
<dbReference type="Proteomes" id="UP000594263">
    <property type="component" value="Unplaced"/>
</dbReference>
<dbReference type="InterPro" id="IPR055414">
    <property type="entry name" value="LRR_R13L4/SHOC2-like"/>
</dbReference>
<dbReference type="InterPro" id="IPR032675">
    <property type="entry name" value="LRR_dom_sf"/>
</dbReference>
<evidence type="ECO:0000259" key="4">
    <source>
        <dbReference type="Pfam" id="PF00931"/>
    </source>
</evidence>
<dbReference type="InterPro" id="IPR036388">
    <property type="entry name" value="WH-like_DNA-bd_sf"/>
</dbReference>
<dbReference type="Gene3D" id="3.40.50.300">
    <property type="entry name" value="P-loop containing nucleotide triphosphate hydrolases"/>
    <property type="match status" value="1"/>
</dbReference>
<dbReference type="InterPro" id="IPR002182">
    <property type="entry name" value="NB-ARC"/>
</dbReference>
<dbReference type="Pfam" id="PF23598">
    <property type="entry name" value="LRR_14"/>
    <property type="match status" value="1"/>
</dbReference>
<dbReference type="PANTHER" id="PTHR23155:SF1205">
    <property type="entry name" value="DISEASE RESISTANCE PROTEIN RPM1"/>
    <property type="match status" value="1"/>
</dbReference>
<dbReference type="SUPFAM" id="SSF52540">
    <property type="entry name" value="P-loop containing nucleoside triphosphate hydrolases"/>
    <property type="match status" value="1"/>
</dbReference>
<evidence type="ECO:0000313" key="9">
    <source>
        <dbReference type="Proteomes" id="UP000594263"/>
    </source>
</evidence>
<evidence type="ECO:0000256" key="3">
    <source>
        <dbReference type="ARBA" id="ARBA00022821"/>
    </source>
</evidence>
<dbReference type="FunFam" id="3.40.50.300:FF:001091">
    <property type="entry name" value="Probable disease resistance protein At1g61300"/>
    <property type="match status" value="1"/>
</dbReference>
<dbReference type="GO" id="GO:0043531">
    <property type="term" value="F:ADP binding"/>
    <property type="evidence" value="ECO:0007669"/>
    <property type="project" value="InterPro"/>
</dbReference>
<dbReference type="InterPro" id="IPR027417">
    <property type="entry name" value="P-loop_NTPase"/>
</dbReference>
<feature type="domain" description="Disease resistance R13L4/SHOC-2-like LRR" evidence="7">
    <location>
        <begin position="589"/>
        <end position="866"/>
    </location>
</feature>
<keyword evidence="9" id="KW-1185">Reference proteome</keyword>
<dbReference type="InterPro" id="IPR038005">
    <property type="entry name" value="RX-like_CC"/>
</dbReference>
<dbReference type="InterPro" id="IPR041118">
    <property type="entry name" value="Rx_N"/>
</dbReference>
<keyword evidence="1" id="KW-0677">Repeat</keyword>
<evidence type="ECO:0000313" key="8">
    <source>
        <dbReference type="EnsemblPlants" id="Kaladp1112s0001.1.v1.1.CDS.1"/>
    </source>
</evidence>
<dbReference type="InterPro" id="IPR058922">
    <property type="entry name" value="WHD_DRP"/>
</dbReference>
<keyword evidence="2" id="KW-0547">Nucleotide-binding</keyword>
<feature type="domain" description="Disease resistance N-terminal" evidence="5">
    <location>
        <begin position="10"/>
        <end position="92"/>
    </location>
</feature>
<dbReference type="Gramene" id="Kaladp1112s0001.1.v1.1">
    <property type="protein sequence ID" value="Kaladp1112s0001.1.v1.1.CDS.1"/>
    <property type="gene ID" value="Kaladp1112s0001.v1.1"/>
</dbReference>
<dbReference type="CDD" id="cd14798">
    <property type="entry name" value="RX-CC_like"/>
    <property type="match status" value="1"/>
</dbReference>
<dbReference type="OMA" id="MESTFRV"/>
<evidence type="ECO:0000259" key="5">
    <source>
        <dbReference type="Pfam" id="PF18052"/>
    </source>
</evidence>
<feature type="domain" description="NB-ARC" evidence="4">
    <location>
        <begin position="182"/>
        <end position="347"/>
    </location>
</feature>
<dbReference type="SUPFAM" id="SSF52058">
    <property type="entry name" value="L domain-like"/>
    <property type="match status" value="1"/>
</dbReference>